<feature type="compositionally biased region" description="Low complexity" evidence="1">
    <location>
        <begin position="40"/>
        <end position="52"/>
    </location>
</feature>
<evidence type="ECO:0000313" key="5">
    <source>
        <dbReference type="Proteomes" id="UP000036403"/>
    </source>
</evidence>
<feature type="compositionally biased region" description="Polar residues" evidence="1">
    <location>
        <begin position="83"/>
        <end position="115"/>
    </location>
</feature>
<dbReference type="EMBL" id="LBMM01000304">
    <property type="protein sequence ID" value="KMR01447.1"/>
    <property type="molecule type" value="Genomic_DNA"/>
</dbReference>
<reference evidence="4 5" key="1">
    <citation type="submission" date="2015-04" db="EMBL/GenBank/DDBJ databases">
        <title>Lasius niger genome sequencing.</title>
        <authorList>
            <person name="Konorov E.A."/>
            <person name="Nikitin M.A."/>
            <person name="Kirill M.V."/>
            <person name="Chang P."/>
        </authorList>
    </citation>
    <scope>NUCLEOTIDE SEQUENCE [LARGE SCALE GENOMIC DNA]</scope>
    <source>
        <tissue evidence="4">Whole</tissue>
    </source>
</reference>
<dbReference type="OrthoDB" id="7555322at2759"/>
<dbReference type="PaxDb" id="67767-A0A0J7L8G7"/>
<sequence>MGLQGCSNIYMLILLLSAIAVINAQAAPSGNDTSVSILASDNDSNNDSNVNTSDDDSKNNSSTGDNNNDPNVSTGDDSKHDTSVNTGDDNGKNNTSVNTGNDNGKNDTSASTDNGDVTGDDVKHDIRIITACIMHTKIIGTLAVQVTQLTKLVFVFVPSFRDQLTNYFNYLFAFIINMLLLLIKSSQKCIKFVTPFLRLIFT</sequence>
<comment type="caution">
    <text evidence="4">The sequence shown here is derived from an EMBL/GenBank/DDBJ whole genome shotgun (WGS) entry which is preliminary data.</text>
</comment>
<feature type="chain" id="PRO_5005290568" evidence="3">
    <location>
        <begin position="27"/>
        <end position="202"/>
    </location>
</feature>
<organism evidence="4 5">
    <name type="scientific">Lasius niger</name>
    <name type="common">Black garden ant</name>
    <dbReference type="NCBI Taxonomy" id="67767"/>
    <lineage>
        <taxon>Eukaryota</taxon>
        <taxon>Metazoa</taxon>
        <taxon>Ecdysozoa</taxon>
        <taxon>Arthropoda</taxon>
        <taxon>Hexapoda</taxon>
        <taxon>Insecta</taxon>
        <taxon>Pterygota</taxon>
        <taxon>Neoptera</taxon>
        <taxon>Endopterygota</taxon>
        <taxon>Hymenoptera</taxon>
        <taxon>Apocrita</taxon>
        <taxon>Aculeata</taxon>
        <taxon>Formicoidea</taxon>
        <taxon>Formicidae</taxon>
        <taxon>Formicinae</taxon>
        <taxon>Lasius</taxon>
        <taxon>Lasius</taxon>
    </lineage>
</organism>
<keyword evidence="2" id="KW-1133">Transmembrane helix</keyword>
<feature type="compositionally biased region" description="Low complexity" evidence="1">
    <location>
        <begin position="59"/>
        <end position="71"/>
    </location>
</feature>
<keyword evidence="5" id="KW-1185">Reference proteome</keyword>
<keyword evidence="3" id="KW-0732">Signal</keyword>
<dbReference type="AlphaFoldDB" id="A0A0J7L8G7"/>
<evidence type="ECO:0000256" key="1">
    <source>
        <dbReference type="SAM" id="MobiDB-lite"/>
    </source>
</evidence>
<evidence type="ECO:0000313" key="4">
    <source>
        <dbReference type="EMBL" id="KMR01447.1"/>
    </source>
</evidence>
<feature type="region of interest" description="Disordered" evidence="1">
    <location>
        <begin position="37"/>
        <end position="117"/>
    </location>
</feature>
<protein>
    <submittedName>
        <fullName evidence="4">Uncharacterized protein</fullName>
    </submittedName>
</protein>
<keyword evidence="2" id="KW-0812">Transmembrane</keyword>
<evidence type="ECO:0000256" key="2">
    <source>
        <dbReference type="SAM" id="Phobius"/>
    </source>
</evidence>
<dbReference type="Proteomes" id="UP000036403">
    <property type="component" value="Unassembled WGS sequence"/>
</dbReference>
<accession>A0A0J7L8G7</accession>
<feature type="transmembrane region" description="Helical" evidence="2">
    <location>
        <begin position="167"/>
        <end position="183"/>
    </location>
</feature>
<keyword evidence="2" id="KW-0472">Membrane</keyword>
<name>A0A0J7L8G7_LASNI</name>
<evidence type="ECO:0000256" key="3">
    <source>
        <dbReference type="SAM" id="SignalP"/>
    </source>
</evidence>
<proteinExistence type="predicted"/>
<feature type="signal peptide" evidence="3">
    <location>
        <begin position="1"/>
        <end position="26"/>
    </location>
</feature>
<gene>
    <name evidence="4" type="ORF">RF55_938</name>
</gene>